<evidence type="ECO:0000313" key="3">
    <source>
        <dbReference type="EMBL" id="KAL3656460.1"/>
    </source>
</evidence>
<dbReference type="Proteomes" id="UP001632037">
    <property type="component" value="Unassembled WGS sequence"/>
</dbReference>
<evidence type="ECO:0000256" key="2">
    <source>
        <dbReference type="SAM" id="SignalP"/>
    </source>
</evidence>
<dbReference type="AlphaFoldDB" id="A0ABD3EPV6"/>
<sequence length="239" mass="25393">MLLFRLYSIAVILVLVCRVIRPGAAIRPVRIHEVNESPTCNTTSTAMFSVITLTPCTVNEKCVEESGADGNNTLHGFCNYNQDDYLSYAYSDTPYVLIEHYAGSNCEELTSTDVYRTDGKCHNSLNYALQVVVASNGTVTVKSRSKTCELGEWSDVLDPVSAARINTGLCFPVGKHKVKFYLIDGKAGVSTSSASSSGTANASNDTSLTSSTLSSSSPAYLVSTALVLATSVTAATAVV</sequence>
<keyword evidence="2" id="KW-0732">Signal</keyword>
<dbReference type="EMBL" id="JBIMZQ010000081">
    <property type="protein sequence ID" value="KAL3656460.1"/>
    <property type="molecule type" value="Genomic_DNA"/>
</dbReference>
<keyword evidence="4" id="KW-1185">Reference proteome</keyword>
<proteinExistence type="predicted"/>
<organism evidence="3 4">
    <name type="scientific">Phytophthora oleae</name>
    <dbReference type="NCBI Taxonomy" id="2107226"/>
    <lineage>
        <taxon>Eukaryota</taxon>
        <taxon>Sar</taxon>
        <taxon>Stramenopiles</taxon>
        <taxon>Oomycota</taxon>
        <taxon>Peronosporomycetes</taxon>
        <taxon>Peronosporales</taxon>
        <taxon>Peronosporaceae</taxon>
        <taxon>Phytophthora</taxon>
    </lineage>
</organism>
<evidence type="ECO:0008006" key="5">
    <source>
        <dbReference type="Google" id="ProtNLM"/>
    </source>
</evidence>
<name>A0ABD3EPV6_9STRA</name>
<gene>
    <name evidence="3" type="ORF">V7S43_018685</name>
</gene>
<reference evidence="3 4" key="1">
    <citation type="submission" date="2024-09" db="EMBL/GenBank/DDBJ databases">
        <title>Genome sequencing and assembly of Phytophthora oleae, isolate VK10A, causative agent of rot of olive drupes.</title>
        <authorList>
            <person name="Conti Taguali S."/>
            <person name="Riolo M."/>
            <person name="La Spada F."/>
            <person name="Cacciola S.O."/>
            <person name="Dionisio G."/>
        </authorList>
    </citation>
    <scope>NUCLEOTIDE SEQUENCE [LARGE SCALE GENOMIC DNA]</scope>
    <source>
        <strain evidence="3 4">VK10A</strain>
    </source>
</reference>
<protein>
    <recommendedName>
        <fullName evidence="5">Secreted protein</fullName>
    </recommendedName>
</protein>
<accession>A0ABD3EPV6</accession>
<evidence type="ECO:0000313" key="4">
    <source>
        <dbReference type="Proteomes" id="UP001632037"/>
    </source>
</evidence>
<evidence type="ECO:0000256" key="1">
    <source>
        <dbReference type="SAM" id="MobiDB-lite"/>
    </source>
</evidence>
<feature type="chain" id="PRO_5044864021" description="Secreted protein" evidence="2">
    <location>
        <begin position="26"/>
        <end position="239"/>
    </location>
</feature>
<feature type="region of interest" description="Disordered" evidence="1">
    <location>
        <begin position="191"/>
        <end position="215"/>
    </location>
</feature>
<feature type="signal peptide" evidence="2">
    <location>
        <begin position="1"/>
        <end position="25"/>
    </location>
</feature>
<comment type="caution">
    <text evidence="3">The sequence shown here is derived from an EMBL/GenBank/DDBJ whole genome shotgun (WGS) entry which is preliminary data.</text>
</comment>